<evidence type="ECO:0000256" key="6">
    <source>
        <dbReference type="ARBA" id="ARBA00023098"/>
    </source>
</evidence>
<evidence type="ECO:0000256" key="15">
    <source>
        <dbReference type="PIRSR" id="PIRSR000114-2"/>
    </source>
</evidence>
<evidence type="ECO:0000256" key="12">
    <source>
        <dbReference type="ARBA" id="ARBA00080511"/>
    </source>
</evidence>
<evidence type="ECO:0000256" key="1">
    <source>
        <dbReference type="ARBA" id="ARBA00011009"/>
    </source>
</evidence>
<feature type="binding site" evidence="16">
    <location>
        <position position="253"/>
    </location>
    <ligand>
        <name>NAD(+)</name>
        <dbReference type="ChEBI" id="CHEBI:57540"/>
    </ligand>
</feature>
<dbReference type="InterPro" id="IPR011128">
    <property type="entry name" value="G3P_DH_NAD-dep_N"/>
</dbReference>
<keyword evidence="13" id="KW-0547">Nucleotide-binding</keyword>
<comment type="caution">
    <text evidence="13">Lacks conserved residue(s) required for the propagation of feature annotation.</text>
</comment>
<comment type="similarity">
    <text evidence="1 13 17">Belongs to the NAD-dependent glycerol-3-phosphate dehydrogenase family.</text>
</comment>
<evidence type="ECO:0000259" key="19">
    <source>
        <dbReference type="Pfam" id="PF07479"/>
    </source>
</evidence>
<protein>
    <recommendedName>
        <fullName evidence="11 13">Glycerol-3-phosphate dehydrogenase [NAD(P)+]</fullName>
        <ecNumber evidence="10 13">1.1.1.94</ecNumber>
    </recommendedName>
    <alternativeName>
        <fullName evidence="13">NAD(P)(+)-dependent glycerol-3-phosphate dehydrogenase</fullName>
    </alternativeName>
    <alternativeName>
        <fullName evidence="12 13">NAD(P)H-dependent dihydroxyacetone-phosphate reductase</fullName>
    </alternativeName>
</protein>
<dbReference type="GO" id="GO:0051287">
    <property type="term" value="F:NAD binding"/>
    <property type="evidence" value="ECO:0007669"/>
    <property type="project" value="InterPro"/>
</dbReference>
<feature type="binding site" evidence="13">
    <location>
        <position position="47"/>
    </location>
    <ligand>
        <name>NADPH</name>
        <dbReference type="ChEBI" id="CHEBI:57783"/>
    </ligand>
</feature>
<accession>A0A318KJ90</accession>
<dbReference type="NCBIfam" id="NF000942">
    <property type="entry name" value="PRK00094.1-4"/>
    <property type="match status" value="1"/>
</dbReference>
<feature type="binding site" evidence="13">
    <location>
        <position position="11"/>
    </location>
    <ligand>
        <name>NADPH</name>
        <dbReference type="ChEBI" id="CHEBI:57783"/>
    </ligand>
</feature>
<feature type="binding site" evidence="13">
    <location>
        <position position="136"/>
    </location>
    <ligand>
        <name>sn-glycerol 3-phosphate</name>
        <dbReference type="ChEBI" id="CHEBI:57597"/>
    </ligand>
</feature>
<dbReference type="SUPFAM" id="SSF48179">
    <property type="entry name" value="6-phosphogluconate dehydrogenase C-terminal domain-like"/>
    <property type="match status" value="1"/>
</dbReference>
<keyword evidence="21" id="KW-1185">Reference proteome</keyword>
<dbReference type="Proteomes" id="UP000247555">
    <property type="component" value="Unassembled WGS sequence"/>
</dbReference>
<keyword evidence="4 13" id="KW-0560">Oxidoreductase</keyword>
<feature type="binding site" evidence="13">
    <location>
        <position position="189"/>
    </location>
    <ligand>
        <name>sn-glycerol 3-phosphate</name>
        <dbReference type="ChEBI" id="CHEBI:57597"/>
    </ligand>
</feature>
<dbReference type="GO" id="GO:0005975">
    <property type="term" value="P:carbohydrate metabolic process"/>
    <property type="evidence" value="ECO:0007669"/>
    <property type="project" value="InterPro"/>
</dbReference>
<sequence length="335" mass="34411">MKLSIFGAGAWGTALAVALAREHEVTLWARDAALIEALAASRRNTRYLPEAELPANLALTADFAAAAHAGELALVVTPIAGLRATLRRLHEVCGQALPPVLWACKGFEAGSGLLPHEVAAQELPADAVCGALSGPSFAQEVAAGLPSAIALALNHGGEARRLARALHTRCLRIYANQDLVGVEVGGAVKNVMAIAAGVADGLHCGHNARAALLTRGLAEISRLAQALGGQAATLMGLSGLGDLILTCTGNLSRNRRVGMLLAEGRSLDDVLASLGHVAEGVPTARETLARARALGVDMPITAGVCAMLFEQASPQQVLDALLERAPKAEDGSELG</sequence>
<comment type="function">
    <text evidence="13">Catalyzes the reduction of the glycolytic intermediate dihydroxyacetone phosphate (DHAP) to sn-glycerol 3-phosphate (G3P), the key precursor for phospholipid synthesis.</text>
</comment>
<dbReference type="InterPro" id="IPR013328">
    <property type="entry name" value="6PGD_dom2"/>
</dbReference>
<feature type="binding site" evidence="13">
    <location>
        <position position="254"/>
    </location>
    <ligand>
        <name>sn-glycerol 3-phosphate</name>
        <dbReference type="ChEBI" id="CHEBI:57597"/>
    </ligand>
</feature>
<keyword evidence="5 13" id="KW-0520">NAD</keyword>
<name>A0A318KJ90_9NEIS</name>
<organism evidence="20 21">
    <name type="scientific">Rivihabitans pingtungensis</name>
    <dbReference type="NCBI Taxonomy" id="1054498"/>
    <lineage>
        <taxon>Bacteria</taxon>
        <taxon>Pseudomonadati</taxon>
        <taxon>Pseudomonadota</taxon>
        <taxon>Betaproteobacteria</taxon>
        <taxon>Neisseriales</taxon>
        <taxon>Aquaspirillaceae</taxon>
        <taxon>Rivihabitans</taxon>
    </lineage>
</organism>
<comment type="catalytic activity">
    <reaction evidence="13">
        <text>sn-glycerol 3-phosphate + NAD(+) = dihydroxyacetone phosphate + NADH + H(+)</text>
        <dbReference type="Rhea" id="RHEA:11092"/>
        <dbReference type="ChEBI" id="CHEBI:15378"/>
        <dbReference type="ChEBI" id="CHEBI:57540"/>
        <dbReference type="ChEBI" id="CHEBI:57597"/>
        <dbReference type="ChEBI" id="CHEBI:57642"/>
        <dbReference type="ChEBI" id="CHEBI:57945"/>
        <dbReference type="EC" id="1.1.1.94"/>
    </reaction>
</comment>
<keyword evidence="3 13" id="KW-0521">NADP</keyword>
<comment type="subcellular location">
    <subcellularLocation>
        <location evidence="13">Cytoplasm</location>
    </subcellularLocation>
</comment>
<dbReference type="RefSeq" id="WP_110391987.1">
    <property type="nucleotide sequence ID" value="NZ_CALCOA010000272.1"/>
</dbReference>
<feature type="active site" description="Proton acceptor" evidence="13 14">
    <location>
        <position position="189"/>
    </location>
</feature>
<dbReference type="InterPro" id="IPR036291">
    <property type="entry name" value="NAD(P)-bd_dom_sf"/>
</dbReference>
<feature type="binding site" evidence="13">
    <location>
        <position position="134"/>
    </location>
    <ligand>
        <name>sn-glycerol 3-phosphate</name>
        <dbReference type="ChEBI" id="CHEBI:57597"/>
    </ligand>
</feature>
<dbReference type="HAMAP" id="MF_00394">
    <property type="entry name" value="NAD_Glyc3P_dehydrog"/>
    <property type="match status" value="1"/>
</dbReference>
<keyword evidence="7 13" id="KW-0594">Phospholipid biosynthesis</keyword>
<dbReference type="GO" id="GO:0141153">
    <property type="term" value="F:glycerol-3-phosphate dehydrogenase (NADP+) activity"/>
    <property type="evidence" value="ECO:0007669"/>
    <property type="project" value="RHEA"/>
</dbReference>
<dbReference type="Pfam" id="PF07479">
    <property type="entry name" value="NAD_Gly3P_dh_C"/>
    <property type="match status" value="1"/>
</dbReference>
<dbReference type="GO" id="GO:0008654">
    <property type="term" value="P:phospholipid biosynthetic process"/>
    <property type="evidence" value="ECO:0007669"/>
    <property type="project" value="UniProtKB-KW"/>
</dbReference>
<dbReference type="GO" id="GO:0141152">
    <property type="term" value="F:glycerol-3-phosphate dehydrogenase (NAD+) activity"/>
    <property type="evidence" value="ECO:0007669"/>
    <property type="project" value="RHEA"/>
</dbReference>
<dbReference type="SUPFAM" id="SSF51735">
    <property type="entry name" value="NAD(P)-binding Rossmann-fold domains"/>
    <property type="match status" value="1"/>
</dbReference>
<evidence type="ECO:0000256" key="7">
    <source>
        <dbReference type="ARBA" id="ARBA00023209"/>
    </source>
</evidence>
<keyword evidence="6 13" id="KW-0443">Lipid metabolism</keyword>
<evidence type="ECO:0000256" key="4">
    <source>
        <dbReference type="ARBA" id="ARBA00023002"/>
    </source>
</evidence>
<keyword evidence="13" id="KW-0963">Cytoplasm</keyword>
<keyword evidence="8 13" id="KW-1208">Phospholipid metabolism</keyword>
<evidence type="ECO:0000256" key="2">
    <source>
        <dbReference type="ARBA" id="ARBA00022516"/>
    </source>
</evidence>
<dbReference type="GO" id="GO:0046167">
    <property type="term" value="P:glycerol-3-phosphate biosynthetic process"/>
    <property type="evidence" value="ECO:0007669"/>
    <property type="project" value="UniProtKB-UniRule"/>
</dbReference>
<dbReference type="Gene3D" id="3.40.50.720">
    <property type="entry name" value="NAD(P)-binding Rossmann-like Domain"/>
    <property type="match status" value="1"/>
</dbReference>
<reference evidence="20 21" key="1">
    <citation type="submission" date="2018-05" db="EMBL/GenBank/DDBJ databases">
        <title>Genomic Encyclopedia of Type Strains, Phase IV (KMG-IV): sequencing the most valuable type-strain genomes for metagenomic binning, comparative biology and taxonomic classification.</title>
        <authorList>
            <person name="Goeker M."/>
        </authorList>
    </citation>
    <scope>NUCLEOTIDE SEQUENCE [LARGE SCALE GENOMIC DNA]</scope>
    <source>
        <strain evidence="20 21">DSM 29661</strain>
    </source>
</reference>
<feature type="binding site" evidence="15">
    <location>
        <begin position="253"/>
        <end position="254"/>
    </location>
    <ligand>
        <name>substrate</name>
    </ligand>
</feature>
<dbReference type="OrthoDB" id="9812273at2"/>
<dbReference type="PANTHER" id="PTHR11728">
    <property type="entry name" value="GLYCEROL-3-PHOSPHATE DEHYDROGENASE"/>
    <property type="match status" value="1"/>
</dbReference>
<feature type="binding site" evidence="13">
    <location>
        <position position="277"/>
    </location>
    <ligand>
        <name>NADPH</name>
        <dbReference type="ChEBI" id="CHEBI:57783"/>
    </ligand>
</feature>
<feature type="binding site" evidence="13">
    <location>
        <position position="253"/>
    </location>
    <ligand>
        <name>sn-glycerol 3-phosphate</name>
        <dbReference type="ChEBI" id="CHEBI:57597"/>
    </ligand>
</feature>
<dbReference type="EMBL" id="QJKI01000029">
    <property type="protein sequence ID" value="PXX74691.1"/>
    <property type="molecule type" value="Genomic_DNA"/>
</dbReference>
<evidence type="ECO:0000256" key="14">
    <source>
        <dbReference type="PIRSR" id="PIRSR000114-1"/>
    </source>
</evidence>
<dbReference type="PANTHER" id="PTHR11728:SF1">
    <property type="entry name" value="GLYCEROL-3-PHOSPHATE DEHYDROGENASE [NAD(+)] 2, CHLOROPLASTIC"/>
    <property type="match status" value="1"/>
</dbReference>
<feature type="binding site" evidence="13">
    <location>
        <position position="252"/>
    </location>
    <ligand>
        <name>sn-glycerol 3-phosphate</name>
        <dbReference type="ChEBI" id="CHEBI:57597"/>
    </ligand>
</feature>
<feature type="binding site" evidence="16">
    <location>
        <begin position="7"/>
        <end position="12"/>
    </location>
    <ligand>
        <name>NAD(+)</name>
        <dbReference type="ChEBI" id="CHEBI:57540"/>
    </ligand>
</feature>
<feature type="domain" description="Glycerol-3-phosphate dehydrogenase NAD-dependent C-terminal" evidence="19">
    <location>
        <begin position="178"/>
        <end position="318"/>
    </location>
</feature>
<feature type="binding site" evidence="16">
    <location>
        <position position="138"/>
    </location>
    <ligand>
        <name>NAD(+)</name>
        <dbReference type="ChEBI" id="CHEBI:57540"/>
    </ligand>
</feature>
<evidence type="ECO:0000313" key="21">
    <source>
        <dbReference type="Proteomes" id="UP000247555"/>
    </source>
</evidence>
<dbReference type="Gene3D" id="1.10.1040.10">
    <property type="entry name" value="N-(1-d-carboxylethyl)-l-norvaline Dehydrogenase, domain 2"/>
    <property type="match status" value="1"/>
</dbReference>
<dbReference type="GO" id="GO:0006650">
    <property type="term" value="P:glycerophospholipid metabolic process"/>
    <property type="evidence" value="ECO:0007669"/>
    <property type="project" value="UniProtKB-UniRule"/>
</dbReference>
<feature type="binding site" evidence="13">
    <location>
        <position position="279"/>
    </location>
    <ligand>
        <name>NADPH</name>
        <dbReference type="ChEBI" id="CHEBI:57783"/>
    </ligand>
</feature>
<evidence type="ECO:0000313" key="20">
    <source>
        <dbReference type="EMBL" id="PXX74691.1"/>
    </source>
</evidence>
<evidence type="ECO:0000256" key="16">
    <source>
        <dbReference type="PIRSR" id="PIRSR000114-3"/>
    </source>
</evidence>
<evidence type="ECO:0000256" key="11">
    <source>
        <dbReference type="ARBA" id="ARBA00069372"/>
    </source>
</evidence>
<comment type="catalytic activity">
    <reaction evidence="9">
        <text>sn-glycerol 3-phosphate + NADP(+) = dihydroxyacetone phosphate + NADPH + H(+)</text>
        <dbReference type="Rhea" id="RHEA:11096"/>
        <dbReference type="ChEBI" id="CHEBI:15378"/>
        <dbReference type="ChEBI" id="CHEBI:57597"/>
        <dbReference type="ChEBI" id="CHEBI:57642"/>
        <dbReference type="ChEBI" id="CHEBI:57783"/>
        <dbReference type="ChEBI" id="CHEBI:58349"/>
        <dbReference type="EC" id="1.1.1.94"/>
    </reaction>
    <physiologicalReaction direction="right-to-left" evidence="9">
        <dbReference type="Rhea" id="RHEA:11098"/>
    </physiologicalReaction>
</comment>
<dbReference type="GO" id="GO:0046168">
    <property type="term" value="P:glycerol-3-phosphate catabolic process"/>
    <property type="evidence" value="ECO:0007669"/>
    <property type="project" value="InterPro"/>
</dbReference>
<dbReference type="FunFam" id="1.10.1040.10:FF:000001">
    <property type="entry name" value="Glycerol-3-phosphate dehydrogenase [NAD(P)+]"/>
    <property type="match status" value="1"/>
</dbReference>
<gene>
    <name evidence="13" type="primary">gpsA</name>
    <name evidence="20" type="ORF">DFR34_12927</name>
</gene>
<feature type="binding site" evidence="13">
    <location>
        <position position="105"/>
    </location>
    <ligand>
        <name>NADPH</name>
        <dbReference type="ChEBI" id="CHEBI:57783"/>
    </ligand>
</feature>
<evidence type="ECO:0000256" key="5">
    <source>
        <dbReference type="ARBA" id="ARBA00023027"/>
    </source>
</evidence>
<dbReference type="EC" id="1.1.1.94" evidence="10 13"/>
<comment type="pathway">
    <text evidence="13">Membrane lipid metabolism; glycerophospholipid metabolism.</text>
</comment>
<dbReference type="InterPro" id="IPR008927">
    <property type="entry name" value="6-PGluconate_DH-like_C_sf"/>
</dbReference>
<evidence type="ECO:0000256" key="13">
    <source>
        <dbReference type="HAMAP-Rule" id="MF_00394"/>
    </source>
</evidence>
<dbReference type="AlphaFoldDB" id="A0A318KJ90"/>
<evidence type="ECO:0000259" key="18">
    <source>
        <dbReference type="Pfam" id="PF01210"/>
    </source>
</evidence>
<feature type="domain" description="Glycerol-3-phosphate dehydrogenase NAD-dependent N-terminal" evidence="18">
    <location>
        <begin position="3"/>
        <end position="155"/>
    </location>
</feature>
<feature type="binding site" evidence="13">
    <location>
        <position position="105"/>
    </location>
    <ligand>
        <name>sn-glycerol 3-phosphate</name>
        <dbReference type="ChEBI" id="CHEBI:57597"/>
    </ligand>
</feature>
<dbReference type="InterPro" id="IPR006168">
    <property type="entry name" value="G3P_DH_NAD-dep"/>
</dbReference>
<dbReference type="PIRSF" id="PIRSF000114">
    <property type="entry name" value="Glycerol-3-P_dh"/>
    <property type="match status" value="1"/>
</dbReference>
<dbReference type="GO" id="GO:0005829">
    <property type="term" value="C:cytosol"/>
    <property type="evidence" value="ECO:0007669"/>
    <property type="project" value="TreeGrafter"/>
</dbReference>
<comment type="caution">
    <text evidence="20">The sequence shown here is derived from an EMBL/GenBank/DDBJ whole genome shotgun (WGS) entry which is preliminary data.</text>
</comment>
<evidence type="ECO:0000256" key="17">
    <source>
        <dbReference type="RuleBase" id="RU000437"/>
    </source>
</evidence>
<feature type="binding site" evidence="13">
    <location>
        <position position="30"/>
    </location>
    <ligand>
        <name>NADPH</name>
        <dbReference type="ChEBI" id="CHEBI:57783"/>
    </ligand>
</feature>
<evidence type="ECO:0000256" key="8">
    <source>
        <dbReference type="ARBA" id="ARBA00023264"/>
    </source>
</evidence>
<dbReference type="UniPathway" id="UPA00940"/>
<feature type="binding site" evidence="13">
    <location>
        <position position="253"/>
    </location>
    <ligand>
        <name>NADPH</name>
        <dbReference type="ChEBI" id="CHEBI:57783"/>
    </ligand>
</feature>
<dbReference type="Pfam" id="PF01210">
    <property type="entry name" value="NAD_Gly3P_dh_N"/>
    <property type="match status" value="1"/>
</dbReference>
<evidence type="ECO:0000256" key="9">
    <source>
        <dbReference type="ARBA" id="ARBA00052716"/>
    </source>
</evidence>
<feature type="binding site" evidence="13">
    <location>
        <position position="138"/>
    </location>
    <ligand>
        <name>NADPH</name>
        <dbReference type="ChEBI" id="CHEBI:57783"/>
    </ligand>
</feature>
<feature type="binding site" evidence="15">
    <location>
        <position position="105"/>
    </location>
    <ligand>
        <name>substrate</name>
    </ligand>
</feature>
<dbReference type="NCBIfam" id="NF000940">
    <property type="entry name" value="PRK00094.1-2"/>
    <property type="match status" value="1"/>
</dbReference>
<keyword evidence="2 13" id="KW-0444">Lipid biosynthesis</keyword>
<proteinExistence type="inferred from homology"/>
<dbReference type="FunFam" id="3.40.50.720:FF:000019">
    <property type="entry name" value="Glycerol-3-phosphate dehydrogenase [NAD(P)+]"/>
    <property type="match status" value="1"/>
</dbReference>
<evidence type="ECO:0000256" key="3">
    <source>
        <dbReference type="ARBA" id="ARBA00022857"/>
    </source>
</evidence>
<evidence type="ECO:0000256" key="10">
    <source>
        <dbReference type="ARBA" id="ARBA00066687"/>
    </source>
</evidence>
<dbReference type="PRINTS" id="PR00077">
    <property type="entry name" value="GPDHDRGNASE"/>
</dbReference>
<feature type="binding site" evidence="13">
    <location>
        <position position="242"/>
    </location>
    <ligand>
        <name>sn-glycerol 3-phosphate</name>
        <dbReference type="ChEBI" id="CHEBI:57597"/>
    </ligand>
</feature>
<dbReference type="InterPro" id="IPR006109">
    <property type="entry name" value="G3P_DH_NAD-dep_C"/>
</dbReference>